<evidence type="ECO:0000259" key="4">
    <source>
        <dbReference type="Pfam" id="PF05368"/>
    </source>
</evidence>
<sequence>GAQGGSVARALLDDGTFKVRAVTRSLGKKQAEELRRRGAEVVKADQDDEASLERALAGAYGAFIVTNFWEHCSKEKEIEQGKRLADLSKQQGLHHVVFSGLENVHRLTGGKLEVLHFDGKGEVEEYFQKIGVPTTIVRLPFYFENFLSLFKPQKAPQGDTFVLGLPMGDAPMDGMAVEDLGPVVLSLLKSPGEYIGQVIGLSTSKLTKAEYAAIFSQQLGKTVTATKMTPEEYEKQNFPGAKEMGAMFRFYGLKPDRNVALTMKLNPKARTFQQWLGDNKAAF</sequence>
<feature type="domain" description="NmrA-like" evidence="4">
    <location>
        <begin position="1"/>
        <end position="254"/>
    </location>
</feature>
<gene>
    <name evidence="5" type="primary">Nmral1</name>
    <name evidence="5" type="ORF">LEILUT_R02818</name>
</gene>
<comment type="caution">
    <text evidence="5">The sequence shown here is derived from an EMBL/GenBank/DDBJ whole genome shotgun (WGS) entry which is preliminary data.</text>
</comment>
<feature type="non-terminal residue" evidence="5">
    <location>
        <position position="283"/>
    </location>
</feature>
<dbReference type="Proteomes" id="UP000524007">
    <property type="component" value="Unassembled WGS sequence"/>
</dbReference>
<proteinExistence type="inferred from homology"/>
<dbReference type="Gene3D" id="3.40.50.720">
    <property type="entry name" value="NAD(P)-binding Rossmann-like Domain"/>
    <property type="match status" value="1"/>
</dbReference>
<evidence type="ECO:0000313" key="6">
    <source>
        <dbReference type="Proteomes" id="UP000524007"/>
    </source>
</evidence>
<dbReference type="PANTHER" id="PTHR42748">
    <property type="entry name" value="NITROGEN METABOLITE REPRESSION PROTEIN NMRA FAMILY MEMBER"/>
    <property type="match status" value="1"/>
</dbReference>
<comment type="similarity">
    <text evidence="1">Belongs to the NmrA-type oxidoreductase family.</text>
</comment>
<protein>
    <recommendedName>
        <fullName evidence="3">NmrA-like family domain-containing protein 1</fullName>
    </recommendedName>
</protein>
<feature type="non-terminal residue" evidence="5">
    <location>
        <position position="1"/>
    </location>
</feature>
<dbReference type="GO" id="GO:0005634">
    <property type="term" value="C:nucleus"/>
    <property type="evidence" value="ECO:0007669"/>
    <property type="project" value="TreeGrafter"/>
</dbReference>
<keyword evidence="2" id="KW-0521">NADP</keyword>
<dbReference type="Gene3D" id="3.90.25.10">
    <property type="entry name" value="UDP-galactose 4-epimerase, domain 1"/>
    <property type="match status" value="1"/>
</dbReference>
<evidence type="ECO:0000256" key="1">
    <source>
        <dbReference type="ARBA" id="ARBA00006328"/>
    </source>
</evidence>
<dbReference type="Pfam" id="PF05368">
    <property type="entry name" value="NmrA"/>
    <property type="match status" value="1"/>
</dbReference>
<dbReference type="InterPro" id="IPR008030">
    <property type="entry name" value="NmrA-like"/>
</dbReference>
<dbReference type="PANTHER" id="PTHR42748:SF7">
    <property type="entry name" value="NMRA LIKE REDOX SENSOR 1-RELATED"/>
    <property type="match status" value="1"/>
</dbReference>
<evidence type="ECO:0000313" key="5">
    <source>
        <dbReference type="EMBL" id="NXP41439.1"/>
    </source>
</evidence>
<evidence type="ECO:0000256" key="2">
    <source>
        <dbReference type="ARBA" id="ARBA00022857"/>
    </source>
</evidence>
<accession>A0A7L2A6V3</accession>
<organism evidence="5 6">
    <name type="scientific">Leiothrix lutea</name>
    <name type="common">Red-billed leiothrix</name>
    <name type="synonym">Sylvia lutea</name>
    <dbReference type="NCBI Taxonomy" id="36275"/>
    <lineage>
        <taxon>Eukaryota</taxon>
        <taxon>Metazoa</taxon>
        <taxon>Chordata</taxon>
        <taxon>Craniata</taxon>
        <taxon>Vertebrata</taxon>
        <taxon>Euteleostomi</taxon>
        <taxon>Archelosauria</taxon>
        <taxon>Archosauria</taxon>
        <taxon>Dinosauria</taxon>
        <taxon>Saurischia</taxon>
        <taxon>Theropoda</taxon>
        <taxon>Coelurosauria</taxon>
        <taxon>Aves</taxon>
        <taxon>Neognathae</taxon>
        <taxon>Neoaves</taxon>
        <taxon>Telluraves</taxon>
        <taxon>Australaves</taxon>
        <taxon>Passeriformes</taxon>
        <taxon>Sylvioidea</taxon>
        <taxon>Leiothrichidae</taxon>
        <taxon>Leiothrix</taxon>
    </lineage>
</organism>
<name>A0A7L2A6V3_LEILU</name>
<dbReference type="EMBL" id="VXBY01004392">
    <property type="protein sequence ID" value="NXP41439.1"/>
    <property type="molecule type" value="Genomic_DNA"/>
</dbReference>
<dbReference type="SUPFAM" id="SSF51735">
    <property type="entry name" value="NAD(P)-binding Rossmann-fold domains"/>
    <property type="match status" value="1"/>
</dbReference>
<dbReference type="CDD" id="cd05251">
    <property type="entry name" value="NmrA_like_SDR_a"/>
    <property type="match status" value="1"/>
</dbReference>
<dbReference type="InterPro" id="IPR036291">
    <property type="entry name" value="NAD(P)-bd_dom_sf"/>
</dbReference>
<dbReference type="InterPro" id="IPR051164">
    <property type="entry name" value="NmrA-like_oxidored"/>
</dbReference>
<evidence type="ECO:0000256" key="3">
    <source>
        <dbReference type="ARBA" id="ARBA00040296"/>
    </source>
</evidence>
<keyword evidence="6" id="KW-1185">Reference proteome</keyword>
<reference evidence="5 6" key="1">
    <citation type="submission" date="2019-09" db="EMBL/GenBank/DDBJ databases">
        <title>Bird 10,000 Genomes (B10K) Project - Family phase.</title>
        <authorList>
            <person name="Zhang G."/>
        </authorList>
    </citation>
    <scope>NUCLEOTIDE SEQUENCE [LARGE SCALE GENOMIC DNA]</scope>
    <source>
        <strain evidence="5">B10K-DU-002-43</strain>
        <tissue evidence="5">Muscle</tissue>
    </source>
</reference>
<dbReference type="AlphaFoldDB" id="A0A7L2A6V3"/>